<comment type="similarity">
    <text evidence="2">Belongs to the membrane fusion protein (MFP) (TC 8.A.1) family.</text>
</comment>
<evidence type="ECO:0000256" key="2">
    <source>
        <dbReference type="ARBA" id="ARBA00009477"/>
    </source>
</evidence>
<feature type="chain" id="PRO_5010238715" evidence="4">
    <location>
        <begin position="28"/>
        <end position="405"/>
    </location>
</feature>
<dbReference type="GO" id="GO:0022857">
    <property type="term" value="F:transmembrane transporter activity"/>
    <property type="evidence" value="ECO:0007669"/>
    <property type="project" value="InterPro"/>
</dbReference>
<protein>
    <submittedName>
        <fullName evidence="9">Membrane fusion protein, multidrug efflux system</fullName>
    </submittedName>
</protein>
<dbReference type="NCBIfam" id="TIGR01730">
    <property type="entry name" value="RND_mfp"/>
    <property type="match status" value="1"/>
</dbReference>
<feature type="signal peptide" evidence="4">
    <location>
        <begin position="1"/>
        <end position="27"/>
    </location>
</feature>
<sequence length="405" mass="42479">MFLTKNKKTKALVIGISLAISASFAVAGCGSNGQQAQHQGAQVKAMQVIQQDTPLTSEFAGQIVGKDEVKVQSKVSGNVVEKYVTGGQFVQAGQPLYKIDSRQYESAVLQAQANLAQSEATLSNAETDLNRYRQLLSSQAIAEQTVATQQAQVNSYSAQASANAALLRKAQQDLADTVIYAPMSGQLSVDDVAVGTFAAAGNTNLVTIGSSNPVFAQFSISESDYLKFMNNAALQGGNGMSPTVSITLSDGTVYPIDGQIVQSDRALSNNTGTLTVKALFDNPDGLLLPGMFARVRLSGEIVPNAILVPQRAVQQLLGKSFVMVVGEDGKSKAQAVTLGDKVGSYYIIKDGLSAADVVVVEGLSNLQEGVDLTVTMVTADDMGFSLTSDPTLFDSNTIAAADSKK</sequence>
<feature type="coiled-coil region" evidence="3">
    <location>
        <begin position="108"/>
        <end position="135"/>
    </location>
</feature>
<dbReference type="Pfam" id="PF25967">
    <property type="entry name" value="RND-MFP_C"/>
    <property type="match status" value="1"/>
</dbReference>
<dbReference type="PROSITE" id="PS51257">
    <property type="entry name" value="PROKAR_LIPOPROTEIN"/>
    <property type="match status" value="1"/>
</dbReference>
<accession>A0A1I3FTT5</accession>
<dbReference type="GO" id="GO:0046677">
    <property type="term" value="P:response to antibiotic"/>
    <property type="evidence" value="ECO:0007669"/>
    <property type="project" value="TreeGrafter"/>
</dbReference>
<dbReference type="RefSeq" id="WP_177207195.1">
    <property type="nucleotide sequence ID" value="NZ_FOQK01000017.1"/>
</dbReference>
<dbReference type="Gene3D" id="2.40.420.20">
    <property type="match status" value="1"/>
</dbReference>
<dbReference type="Gene3D" id="2.40.50.100">
    <property type="match status" value="1"/>
</dbReference>
<dbReference type="FunFam" id="2.40.420.20:FF:000001">
    <property type="entry name" value="Efflux RND transporter periplasmic adaptor subunit"/>
    <property type="match status" value="1"/>
</dbReference>
<evidence type="ECO:0000259" key="7">
    <source>
        <dbReference type="Pfam" id="PF25944"/>
    </source>
</evidence>
<evidence type="ECO:0000259" key="5">
    <source>
        <dbReference type="Pfam" id="PF25876"/>
    </source>
</evidence>
<organism evidence="9 10">
    <name type="scientific">Selenomonas ruminantium</name>
    <dbReference type="NCBI Taxonomy" id="971"/>
    <lineage>
        <taxon>Bacteria</taxon>
        <taxon>Bacillati</taxon>
        <taxon>Bacillota</taxon>
        <taxon>Negativicutes</taxon>
        <taxon>Selenomonadales</taxon>
        <taxon>Selenomonadaceae</taxon>
        <taxon>Selenomonas</taxon>
    </lineage>
</organism>
<keyword evidence="3" id="KW-0175">Coiled coil</keyword>
<evidence type="ECO:0000256" key="4">
    <source>
        <dbReference type="SAM" id="SignalP"/>
    </source>
</evidence>
<evidence type="ECO:0000259" key="6">
    <source>
        <dbReference type="Pfam" id="PF25917"/>
    </source>
</evidence>
<dbReference type="GO" id="GO:0005886">
    <property type="term" value="C:plasma membrane"/>
    <property type="evidence" value="ECO:0007669"/>
    <property type="project" value="TreeGrafter"/>
</dbReference>
<dbReference type="Pfam" id="PF25944">
    <property type="entry name" value="Beta-barrel_RND"/>
    <property type="match status" value="1"/>
</dbReference>
<evidence type="ECO:0000256" key="3">
    <source>
        <dbReference type="SAM" id="Coils"/>
    </source>
</evidence>
<dbReference type="EMBL" id="FOQK01000017">
    <property type="protein sequence ID" value="SFI14585.1"/>
    <property type="molecule type" value="Genomic_DNA"/>
</dbReference>
<dbReference type="GO" id="GO:0030313">
    <property type="term" value="C:cell envelope"/>
    <property type="evidence" value="ECO:0007669"/>
    <property type="project" value="UniProtKB-SubCell"/>
</dbReference>
<dbReference type="Gene3D" id="1.10.287.470">
    <property type="entry name" value="Helix hairpin bin"/>
    <property type="match status" value="1"/>
</dbReference>
<dbReference type="Pfam" id="PF25917">
    <property type="entry name" value="BSH_RND"/>
    <property type="match status" value="1"/>
</dbReference>
<keyword evidence="4" id="KW-0732">Signal</keyword>
<reference evidence="9 10" key="1">
    <citation type="submission" date="2016-10" db="EMBL/GenBank/DDBJ databases">
        <authorList>
            <person name="de Groot N.N."/>
        </authorList>
    </citation>
    <scope>NUCLEOTIDE SEQUENCE [LARGE SCALE GENOMIC DNA]</scope>
    <source>
        <strain evidence="9 10">Z108</strain>
    </source>
</reference>
<feature type="domain" description="Multidrug resistance protein MdtA-like C-terminal permuted SH3" evidence="8">
    <location>
        <begin position="304"/>
        <end position="363"/>
    </location>
</feature>
<name>A0A1I3FTT5_SELRU</name>
<evidence type="ECO:0000259" key="8">
    <source>
        <dbReference type="Pfam" id="PF25967"/>
    </source>
</evidence>
<dbReference type="InterPro" id="IPR058624">
    <property type="entry name" value="MdtA-like_HH"/>
</dbReference>
<dbReference type="InterPro" id="IPR058627">
    <property type="entry name" value="MdtA-like_C"/>
</dbReference>
<gene>
    <name evidence="9" type="ORF">SAMN04487861_11752</name>
</gene>
<dbReference type="AlphaFoldDB" id="A0A1I3FTT5"/>
<dbReference type="InterPro" id="IPR058626">
    <property type="entry name" value="MdtA-like_b-barrel"/>
</dbReference>
<feature type="domain" description="Multidrug resistance protein MdtA-like barrel-sandwich hybrid" evidence="6">
    <location>
        <begin position="68"/>
        <end position="205"/>
    </location>
</feature>
<feature type="domain" description="Multidrug resistance protein MdtA-like beta-barrel" evidence="7">
    <location>
        <begin position="213"/>
        <end position="298"/>
    </location>
</feature>
<dbReference type="Pfam" id="PF25876">
    <property type="entry name" value="HH_MFP_RND"/>
    <property type="match status" value="1"/>
</dbReference>
<evidence type="ECO:0000313" key="10">
    <source>
        <dbReference type="Proteomes" id="UP000183639"/>
    </source>
</evidence>
<evidence type="ECO:0000256" key="1">
    <source>
        <dbReference type="ARBA" id="ARBA00004196"/>
    </source>
</evidence>
<dbReference type="InterPro" id="IPR006143">
    <property type="entry name" value="RND_pump_MFP"/>
</dbReference>
<comment type="subcellular location">
    <subcellularLocation>
        <location evidence="1">Cell envelope</location>
    </subcellularLocation>
</comment>
<dbReference type="InterPro" id="IPR058625">
    <property type="entry name" value="MdtA-like_BSH"/>
</dbReference>
<evidence type="ECO:0000313" key="9">
    <source>
        <dbReference type="EMBL" id="SFI14585.1"/>
    </source>
</evidence>
<dbReference type="SUPFAM" id="SSF111369">
    <property type="entry name" value="HlyD-like secretion proteins"/>
    <property type="match status" value="1"/>
</dbReference>
<feature type="domain" description="Multidrug resistance protein MdtA-like alpha-helical hairpin" evidence="5">
    <location>
        <begin position="109"/>
        <end position="175"/>
    </location>
</feature>
<dbReference type="Proteomes" id="UP000183639">
    <property type="component" value="Unassembled WGS sequence"/>
</dbReference>
<dbReference type="Gene3D" id="2.40.30.170">
    <property type="match status" value="1"/>
</dbReference>
<proteinExistence type="inferred from homology"/>
<dbReference type="PANTHER" id="PTHR30158">
    <property type="entry name" value="ACRA/E-RELATED COMPONENT OF DRUG EFFLUX TRANSPORTER"/>
    <property type="match status" value="1"/>
</dbReference>